<organism evidence="1 2">
    <name type="scientific">Nyssa sinensis</name>
    <dbReference type="NCBI Taxonomy" id="561372"/>
    <lineage>
        <taxon>Eukaryota</taxon>
        <taxon>Viridiplantae</taxon>
        <taxon>Streptophyta</taxon>
        <taxon>Embryophyta</taxon>
        <taxon>Tracheophyta</taxon>
        <taxon>Spermatophyta</taxon>
        <taxon>Magnoliopsida</taxon>
        <taxon>eudicotyledons</taxon>
        <taxon>Gunneridae</taxon>
        <taxon>Pentapetalae</taxon>
        <taxon>asterids</taxon>
        <taxon>Cornales</taxon>
        <taxon>Nyssaceae</taxon>
        <taxon>Nyssa</taxon>
    </lineage>
</organism>
<evidence type="ECO:0000313" key="1">
    <source>
        <dbReference type="EMBL" id="KAA8535337.1"/>
    </source>
</evidence>
<accession>A0A5J5B0Q1</accession>
<proteinExistence type="predicted"/>
<dbReference type="EMBL" id="CM018040">
    <property type="protein sequence ID" value="KAA8535337.1"/>
    <property type="molecule type" value="Genomic_DNA"/>
</dbReference>
<dbReference type="Proteomes" id="UP000325577">
    <property type="component" value="Linkage Group LG17"/>
</dbReference>
<gene>
    <name evidence="1" type="ORF">F0562_030340</name>
</gene>
<reference evidence="1 2" key="1">
    <citation type="submission" date="2019-09" db="EMBL/GenBank/DDBJ databases">
        <title>A chromosome-level genome assembly of the Chinese tupelo Nyssa sinensis.</title>
        <authorList>
            <person name="Yang X."/>
            <person name="Kang M."/>
            <person name="Yang Y."/>
            <person name="Xiong H."/>
            <person name="Wang M."/>
            <person name="Zhang Z."/>
            <person name="Wang Z."/>
            <person name="Wu H."/>
            <person name="Ma T."/>
            <person name="Liu J."/>
            <person name="Xi Z."/>
        </authorList>
    </citation>
    <scope>NUCLEOTIDE SEQUENCE [LARGE SCALE GENOMIC DNA]</scope>
    <source>
        <strain evidence="1">J267</strain>
        <tissue evidence="1">Leaf</tissue>
    </source>
</reference>
<dbReference type="AlphaFoldDB" id="A0A5J5B0Q1"/>
<name>A0A5J5B0Q1_9ASTE</name>
<evidence type="ECO:0000313" key="2">
    <source>
        <dbReference type="Proteomes" id="UP000325577"/>
    </source>
</evidence>
<protein>
    <submittedName>
        <fullName evidence="1">Uncharacterized protein</fullName>
    </submittedName>
</protein>
<sequence>MGLEGKEKSFWKNMAICMHQIWQDFIASTKKKIVYIYGNYCLVLRALRSLFCRNLITQYYNEKYDGANILCFWFVQDFCPFTVVSSIQSARADDDDDINTVCPTQCNASINEDRVNVTMNREEDADDIVVIVENASSSDATFNTIAGEEGSLEYIGIAHVEAEDNGVYGWDFNVPVGNSVRMEGSNALVGSNTRYRGFTCANIGICDTNKACSDSDRVEEFVPNTSSSFNIIVSPLDCGSCIGLVNLFSSKNN</sequence>
<keyword evidence="2" id="KW-1185">Reference proteome</keyword>